<dbReference type="AlphaFoldDB" id="S8A9V3"/>
<protein>
    <recommendedName>
        <fullName evidence="5">FAD/NAD(P)-binding domain-containing protein</fullName>
    </recommendedName>
</protein>
<evidence type="ECO:0000256" key="2">
    <source>
        <dbReference type="ARBA" id="ARBA00022630"/>
    </source>
</evidence>
<keyword evidence="7" id="KW-1185">Reference proteome</keyword>
<name>S8A9V3_DACHA</name>
<dbReference type="PANTHER" id="PTHR43735">
    <property type="entry name" value="APOPTOSIS-INDUCING FACTOR 1"/>
    <property type="match status" value="1"/>
</dbReference>
<dbReference type="GO" id="GO:0005737">
    <property type="term" value="C:cytoplasm"/>
    <property type="evidence" value="ECO:0007669"/>
    <property type="project" value="TreeGrafter"/>
</dbReference>
<accession>S8A9V3</accession>
<dbReference type="GO" id="GO:0050660">
    <property type="term" value="F:flavin adenine dinucleotide binding"/>
    <property type="evidence" value="ECO:0007669"/>
    <property type="project" value="TreeGrafter"/>
</dbReference>
<gene>
    <name evidence="6" type="ORF">H072_6535</name>
</gene>
<dbReference type="GO" id="GO:0004174">
    <property type="term" value="F:electron-transferring-flavoprotein dehydrogenase activity"/>
    <property type="evidence" value="ECO:0007669"/>
    <property type="project" value="TreeGrafter"/>
</dbReference>
<evidence type="ECO:0000256" key="3">
    <source>
        <dbReference type="ARBA" id="ARBA00022827"/>
    </source>
</evidence>
<reference evidence="6 7" key="1">
    <citation type="journal article" date="2013" name="PLoS Genet.">
        <title>Genomic mechanisms accounting for the adaptation to parasitism in nematode-trapping fungi.</title>
        <authorList>
            <person name="Meerupati T."/>
            <person name="Andersson K.M."/>
            <person name="Friman E."/>
            <person name="Kumar D."/>
            <person name="Tunlid A."/>
            <person name="Ahren D."/>
        </authorList>
    </citation>
    <scope>NUCLEOTIDE SEQUENCE [LARGE SCALE GENOMIC DNA]</scope>
    <source>
        <strain evidence="6 7">CBS 200.50</strain>
    </source>
</reference>
<dbReference type="PANTHER" id="PTHR43735:SF3">
    <property type="entry name" value="FERROPTOSIS SUPPRESSOR PROTEIN 1"/>
    <property type="match status" value="1"/>
</dbReference>
<dbReference type="OrthoDB" id="202203at2759"/>
<keyword evidence="2" id="KW-0285">Flavoprotein</keyword>
<reference evidence="7" key="2">
    <citation type="submission" date="2013-04" db="EMBL/GenBank/DDBJ databases">
        <title>Genomic mechanisms accounting for the adaptation to parasitism in nematode-trapping fungi.</title>
        <authorList>
            <person name="Ahren D.G."/>
        </authorList>
    </citation>
    <scope>NUCLEOTIDE SEQUENCE [LARGE SCALE GENOMIC DNA]</scope>
    <source>
        <strain evidence="7">CBS 200.50</strain>
    </source>
</reference>
<dbReference type="SUPFAM" id="SSF51905">
    <property type="entry name" value="FAD/NAD(P)-binding domain"/>
    <property type="match status" value="1"/>
</dbReference>
<evidence type="ECO:0000256" key="1">
    <source>
        <dbReference type="ARBA" id="ARBA00006442"/>
    </source>
</evidence>
<keyword evidence="3" id="KW-0274">FAD</keyword>
<feature type="domain" description="FAD/NAD(P)-binding" evidence="5">
    <location>
        <begin position="3"/>
        <end position="301"/>
    </location>
</feature>
<dbReference type="InterPro" id="IPR036188">
    <property type="entry name" value="FAD/NAD-bd_sf"/>
</dbReference>
<comment type="similarity">
    <text evidence="1">Belongs to the FAD-dependent oxidoreductase family.</text>
</comment>
<evidence type="ECO:0000256" key="4">
    <source>
        <dbReference type="ARBA" id="ARBA00023002"/>
    </source>
</evidence>
<dbReference type="eggNOG" id="KOG2495">
    <property type="taxonomic scope" value="Eukaryota"/>
</dbReference>
<evidence type="ECO:0000313" key="7">
    <source>
        <dbReference type="Proteomes" id="UP000015100"/>
    </source>
</evidence>
<comment type="caution">
    <text evidence="6">The sequence shown here is derived from an EMBL/GenBank/DDBJ whole genome shotgun (WGS) entry which is preliminary data.</text>
</comment>
<organism evidence="6 7">
    <name type="scientific">Dactylellina haptotyla (strain CBS 200.50)</name>
    <name type="common">Nematode-trapping fungus</name>
    <name type="synonym">Monacrosporium haptotylum</name>
    <dbReference type="NCBI Taxonomy" id="1284197"/>
    <lineage>
        <taxon>Eukaryota</taxon>
        <taxon>Fungi</taxon>
        <taxon>Dikarya</taxon>
        <taxon>Ascomycota</taxon>
        <taxon>Pezizomycotina</taxon>
        <taxon>Orbiliomycetes</taxon>
        <taxon>Orbiliales</taxon>
        <taxon>Orbiliaceae</taxon>
        <taxon>Dactylellina</taxon>
    </lineage>
</organism>
<dbReference type="PRINTS" id="PR00411">
    <property type="entry name" value="PNDRDTASEI"/>
</dbReference>
<evidence type="ECO:0000259" key="5">
    <source>
        <dbReference type="Pfam" id="PF07992"/>
    </source>
</evidence>
<dbReference type="Gene3D" id="3.50.50.100">
    <property type="match status" value="1"/>
</dbReference>
<dbReference type="Pfam" id="PF07992">
    <property type="entry name" value="Pyr_redox_2"/>
    <property type="match status" value="1"/>
</dbReference>
<dbReference type="OMA" id="SFYWNIA"/>
<proteinExistence type="inferred from homology"/>
<dbReference type="Proteomes" id="UP000015100">
    <property type="component" value="Unassembled WGS sequence"/>
</dbReference>
<dbReference type="EMBL" id="AQGS01000457">
    <property type="protein sequence ID" value="EPS39684.1"/>
    <property type="molecule type" value="Genomic_DNA"/>
</dbReference>
<dbReference type="HOGENOM" id="CLU_019845_6_2_1"/>
<dbReference type="InterPro" id="IPR023753">
    <property type="entry name" value="FAD/NAD-binding_dom"/>
</dbReference>
<sequence length="383" mass="41167">MKTVVIIGAGFTGLPMAHKLLIYTVPKLKDGLKVVLVSPNSHFYWNLAATRGVIPGAISDDELFIPIASAFSQYSANNFEVVLGKADRLEPGANTVHVVCNDGTQRGISYDHLVIASGSSIRNGLPFKTLDTYEATLTALHSLQNKIKNATSIVIAGAGPTGIETAGELAAVYGNKKQITLLDSNDRVLLGSGVLHSVSETVEKDLQKLGVKVIHNAKVQTVNENPEGGQATVQLSNGTVLAADLYIPLFGVQVNTNWLPPALLDESGNVKLDSYMRVEGTVNIWGIGDVGNLEPKQITNTDQQIIHLAETLDADLTGEEVTKVYKPLDKTRIFVSLGKSYGTGQMGTWKVWGWTVNYIKGRKIFVDSAPGYVGGKALRHTSM</sequence>
<evidence type="ECO:0000313" key="6">
    <source>
        <dbReference type="EMBL" id="EPS39684.1"/>
    </source>
</evidence>
<dbReference type="STRING" id="1284197.S8A9V3"/>
<keyword evidence="4" id="KW-0560">Oxidoreductase</keyword>